<evidence type="ECO:0000256" key="1">
    <source>
        <dbReference type="SAM" id="MobiDB-lite"/>
    </source>
</evidence>
<feature type="compositionally biased region" description="Polar residues" evidence="1">
    <location>
        <begin position="115"/>
        <end position="126"/>
    </location>
</feature>
<protein>
    <submittedName>
        <fullName evidence="2">Uncharacterized protein</fullName>
    </submittedName>
</protein>
<sequence>MNVGQAFVPFYLDDSVLNILFQRRKVLFQLFQRRVQYGKAKKHSRSKKDIYASIAVQFSERFDSEEHPVALGETQLKNKIETMYRVFYQEEIYFTSTSNGDIVGPQTRDDIVVRHSTTSVSSQRPLTSAKARAIQRDVDDDNNGDSYFDDIDNEDGDDVENSEDDDETGDGDGGDGHHGHAASTSADSAKKPRKPKGHPRSAGMKNKDKLPPEMWAIMNIIREQSQATKDIETRRLILEEKKQTTDEKRHVAEEKRQAG</sequence>
<organism evidence="2 3">
    <name type="scientific">Mortierella polycephala</name>
    <dbReference type="NCBI Taxonomy" id="41804"/>
    <lineage>
        <taxon>Eukaryota</taxon>
        <taxon>Fungi</taxon>
        <taxon>Fungi incertae sedis</taxon>
        <taxon>Mucoromycota</taxon>
        <taxon>Mortierellomycotina</taxon>
        <taxon>Mortierellomycetes</taxon>
        <taxon>Mortierellales</taxon>
        <taxon>Mortierellaceae</taxon>
        <taxon>Mortierella</taxon>
    </lineage>
</organism>
<dbReference type="EMBL" id="JAAAJA010000403">
    <property type="protein sequence ID" value="KAG0254454.1"/>
    <property type="molecule type" value="Genomic_DNA"/>
</dbReference>
<accession>A0A9P6PWF8</accession>
<feature type="compositionally biased region" description="Acidic residues" evidence="1">
    <location>
        <begin position="138"/>
        <end position="173"/>
    </location>
</feature>
<gene>
    <name evidence="2" type="ORF">BG011_005779</name>
</gene>
<dbReference type="AlphaFoldDB" id="A0A9P6PWF8"/>
<comment type="caution">
    <text evidence="2">The sequence shown here is derived from an EMBL/GenBank/DDBJ whole genome shotgun (WGS) entry which is preliminary data.</text>
</comment>
<dbReference type="OrthoDB" id="10637462at2759"/>
<evidence type="ECO:0000313" key="3">
    <source>
        <dbReference type="Proteomes" id="UP000726737"/>
    </source>
</evidence>
<evidence type="ECO:0000313" key="2">
    <source>
        <dbReference type="EMBL" id="KAG0254454.1"/>
    </source>
</evidence>
<proteinExistence type="predicted"/>
<name>A0A9P6PWF8_9FUNG</name>
<reference evidence="2" key="1">
    <citation type="journal article" date="2020" name="Fungal Divers.">
        <title>Resolving the Mortierellaceae phylogeny through synthesis of multi-gene phylogenetics and phylogenomics.</title>
        <authorList>
            <person name="Vandepol N."/>
            <person name="Liber J."/>
            <person name="Desiro A."/>
            <person name="Na H."/>
            <person name="Kennedy M."/>
            <person name="Barry K."/>
            <person name="Grigoriev I.V."/>
            <person name="Miller A.N."/>
            <person name="O'Donnell K."/>
            <person name="Stajich J.E."/>
            <person name="Bonito G."/>
        </authorList>
    </citation>
    <scope>NUCLEOTIDE SEQUENCE</scope>
    <source>
        <strain evidence="2">KOD948</strain>
    </source>
</reference>
<keyword evidence="3" id="KW-1185">Reference proteome</keyword>
<feature type="region of interest" description="Disordered" evidence="1">
    <location>
        <begin position="115"/>
        <end position="211"/>
    </location>
</feature>
<dbReference type="Proteomes" id="UP000726737">
    <property type="component" value="Unassembled WGS sequence"/>
</dbReference>